<dbReference type="Proteomes" id="UP000192634">
    <property type="component" value="Unassembled WGS sequence"/>
</dbReference>
<dbReference type="SUPFAM" id="SSF55874">
    <property type="entry name" value="ATPase domain of HSP90 chaperone/DNA topoisomerase II/histidine kinase"/>
    <property type="match status" value="1"/>
</dbReference>
<feature type="domain" description="Histidine kinase/HSP90-like ATPase" evidence="10">
    <location>
        <begin position="335"/>
        <end position="427"/>
    </location>
</feature>
<keyword evidence="5" id="KW-0547">Nucleotide-binding</keyword>
<name>A0A1W2C5E5_9MICO</name>
<dbReference type="InterPro" id="IPR003594">
    <property type="entry name" value="HATPase_dom"/>
</dbReference>
<dbReference type="Gene3D" id="3.30.565.10">
    <property type="entry name" value="Histidine kinase-like ATPase, C-terminal domain"/>
    <property type="match status" value="1"/>
</dbReference>
<reference evidence="11 12" key="1">
    <citation type="submission" date="2017-04" db="EMBL/GenBank/DDBJ databases">
        <authorList>
            <person name="Afonso C.L."/>
            <person name="Miller P.J."/>
            <person name="Scott M.A."/>
            <person name="Spackman E."/>
            <person name="Goraichik I."/>
            <person name="Dimitrov K.M."/>
            <person name="Suarez D.L."/>
            <person name="Swayne D.E."/>
        </authorList>
    </citation>
    <scope>NUCLEOTIDE SEQUENCE [LARGE SCALE GENOMIC DNA]</scope>
    <source>
        <strain evidence="11 12">CGMCC 1.12511</strain>
    </source>
</reference>
<evidence type="ECO:0000256" key="7">
    <source>
        <dbReference type="ARBA" id="ARBA00022840"/>
    </source>
</evidence>
<proteinExistence type="predicted"/>
<dbReference type="GO" id="GO:0005524">
    <property type="term" value="F:ATP binding"/>
    <property type="evidence" value="ECO:0007669"/>
    <property type="project" value="UniProtKB-KW"/>
</dbReference>
<feature type="transmembrane region" description="Helical" evidence="9">
    <location>
        <begin position="56"/>
        <end position="78"/>
    </location>
</feature>
<dbReference type="EMBL" id="FWXN01000010">
    <property type="protein sequence ID" value="SMC80373.1"/>
    <property type="molecule type" value="Genomic_DNA"/>
</dbReference>
<keyword evidence="9" id="KW-1133">Transmembrane helix</keyword>
<keyword evidence="9" id="KW-0472">Membrane</keyword>
<evidence type="ECO:0000313" key="12">
    <source>
        <dbReference type="Proteomes" id="UP000192634"/>
    </source>
</evidence>
<evidence type="ECO:0000313" key="11">
    <source>
        <dbReference type="EMBL" id="SMC80373.1"/>
    </source>
</evidence>
<keyword evidence="9" id="KW-0812">Transmembrane</keyword>
<dbReference type="PANTHER" id="PTHR24421:SF10">
    <property type="entry name" value="NITRATE_NITRITE SENSOR PROTEIN NARQ"/>
    <property type="match status" value="1"/>
</dbReference>
<evidence type="ECO:0000256" key="8">
    <source>
        <dbReference type="ARBA" id="ARBA00023012"/>
    </source>
</evidence>
<dbReference type="SMART" id="SM00387">
    <property type="entry name" value="HATPase_c"/>
    <property type="match status" value="1"/>
</dbReference>
<dbReference type="InterPro" id="IPR055558">
    <property type="entry name" value="DUF7134"/>
</dbReference>
<dbReference type="AlphaFoldDB" id="A0A1W2C5E5"/>
<keyword evidence="6 11" id="KW-0418">Kinase</keyword>
<evidence type="ECO:0000259" key="10">
    <source>
        <dbReference type="SMART" id="SM00387"/>
    </source>
</evidence>
<dbReference type="PANTHER" id="PTHR24421">
    <property type="entry name" value="NITRATE/NITRITE SENSOR PROTEIN NARX-RELATED"/>
    <property type="match status" value="1"/>
</dbReference>
<dbReference type="GO" id="GO:0016020">
    <property type="term" value="C:membrane"/>
    <property type="evidence" value="ECO:0007669"/>
    <property type="project" value="InterPro"/>
</dbReference>
<feature type="transmembrane region" description="Helical" evidence="9">
    <location>
        <begin position="137"/>
        <end position="156"/>
    </location>
</feature>
<evidence type="ECO:0000256" key="3">
    <source>
        <dbReference type="ARBA" id="ARBA00022553"/>
    </source>
</evidence>
<dbReference type="InterPro" id="IPR050482">
    <property type="entry name" value="Sensor_HK_TwoCompSys"/>
</dbReference>
<dbReference type="CDD" id="cd16917">
    <property type="entry name" value="HATPase_UhpB-NarQ-NarX-like"/>
    <property type="match status" value="1"/>
</dbReference>
<dbReference type="GO" id="GO:0046983">
    <property type="term" value="F:protein dimerization activity"/>
    <property type="evidence" value="ECO:0007669"/>
    <property type="project" value="InterPro"/>
</dbReference>
<feature type="transmembrane region" description="Helical" evidence="9">
    <location>
        <begin position="31"/>
        <end position="50"/>
    </location>
</feature>
<sequence length="431" mass="45914">MRRPLRPAYARPVTTETITPRRGPTARVRSWFAAHTGLVDLVIAGSMWVVTSLGYAISYAGLPVGAVEMLLLFVVASLQTLPLAWRRTRPELGFGLVVLGHVAQLVVADSPMPSNLSSLMAGYAVAAYAPRRWVRRLGLVAAVASGPLAVWDWYAYDGASVLALVLMTILFSGLALVCWLWGDLTRKRRELVARLQEQNLALRRDRDQRARIAAQDERTRIAREMHDVVAHSLSVVVVQADGAAYAAEHGGGFDREQAVRALETIGATAREALAETRHLVGVLRTTDDEGSAPHPVEYAPTEGLGDLPDLVDRVAATGIDVDLDLAPGTAAVPRDAGLAAYRIVQESLTNVIKHAGPAARVAVRVTTGDVLGVEVRDDGRGAAATDDGDGHGIIGMRERATSVGGSLTAGPVPGGGFAVRATLPLRHEEAR</sequence>
<feature type="transmembrane region" description="Helical" evidence="9">
    <location>
        <begin position="162"/>
        <end position="181"/>
    </location>
</feature>
<dbReference type="EC" id="2.7.13.3" evidence="2"/>
<dbReference type="Pfam" id="PF07730">
    <property type="entry name" value="HisKA_3"/>
    <property type="match status" value="1"/>
</dbReference>
<evidence type="ECO:0000256" key="2">
    <source>
        <dbReference type="ARBA" id="ARBA00012438"/>
    </source>
</evidence>
<dbReference type="Gene3D" id="1.20.5.1930">
    <property type="match status" value="1"/>
</dbReference>
<accession>A0A1W2C5E5</accession>
<keyword evidence="7" id="KW-0067">ATP-binding</keyword>
<gene>
    <name evidence="11" type="ORF">SAMN06296429_11044</name>
</gene>
<evidence type="ECO:0000256" key="9">
    <source>
        <dbReference type="SAM" id="Phobius"/>
    </source>
</evidence>
<dbReference type="Pfam" id="PF02518">
    <property type="entry name" value="HATPase_c"/>
    <property type="match status" value="1"/>
</dbReference>
<keyword evidence="8" id="KW-0902">Two-component regulatory system</keyword>
<organism evidence="11 12">
    <name type="scientific">Janibacter indicus</name>
    <dbReference type="NCBI Taxonomy" id="857417"/>
    <lineage>
        <taxon>Bacteria</taxon>
        <taxon>Bacillati</taxon>
        <taxon>Actinomycetota</taxon>
        <taxon>Actinomycetes</taxon>
        <taxon>Micrococcales</taxon>
        <taxon>Intrasporangiaceae</taxon>
        <taxon>Janibacter</taxon>
    </lineage>
</organism>
<keyword evidence="4" id="KW-0808">Transferase</keyword>
<evidence type="ECO:0000256" key="4">
    <source>
        <dbReference type="ARBA" id="ARBA00022679"/>
    </source>
</evidence>
<dbReference type="InterPro" id="IPR011712">
    <property type="entry name" value="Sig_transdc_His_kin_sub3_dim/P"/>
</dbReference>
<evidence type="ECO:0000256" key="6">
    <source>
        <dbReference type="ARBA" id="ARBA00022777"/>
    </source>
</evidence>
<comment type="catalytic activity">
    <reaction evidence="1">
        <text>ATP + protein L-histidine = ADP + protein N-phospho-L-histidine.</text>
        <dbReference type="EC" id="2.7.13.3"/>
    </reaction>
</comment>
<evidence type="ECO:0000256" key="5">
    <source>
        <dbReference type="ARBA" id="ARBA00022741"/>
    </source>
</evidence>
<dbReference type="InterPro" id="IPR036890">
    <property type="entry name" value="HATPase_C_sf"/>
</dbReference>
<evidence type="ECO:0000256" key="1">
    <source>
        <dbReference type="ARBA" id="ARBA00000085"/>
    </source>
</evidence>
<dbReference type="Pfam" id="PF23539">
    <property type="entry name" value="DUF7134"/>
    <property type="match status" value="1"/>
</dbReference>
<dbReference type="GO" id="GO:0000155">
    <property type="term" value="F:phosphorelay sensor kinase activity"/>
    <property type="evidence" value="ECO:0007669"/>
    <property type="project" value="InterPro"/>
</dbReference>
<keyword evidence="3" id="KW-0597">Phosphoprotein</keyword>
<protein>
    <recommendedName>
        <fullName evidence="2">histidine kinase</fullName>
        <ecNumber evidence="2">2.7.13.3</ecNumber>
    </recommendedName>
</protein>